<dbReference type="AlphaFoldDB" id="A0A8C9TPW0"/>
<reference evidence="15" key="2">
    <citation type="submission" date="2025-08" db="UniProtKB">
        <authorList>
            <consortium name="Ensembl"/>
        </authorList>
    </citation>
    <scope>IDENTIFICATION</scope>
</reference>
<dbReference type="GO" id="GO:0005549">
    <property type="term" value="F:odorant binding"/>
    <property type="evidence" value="ECO:0007669"/>
    <property type="project" value="TreeGrafter"/>
</dbReference>
<dbReference type="PANTHER" id="PTHR26451:SF966">
    <property type="entry name" value="ODORANT RECEPTOR-RELATED"/>
    <property type="match status" value="1"/>
</dbReference>
<feature type="transmembrane region" description="Helical" evidence="13">
    <location>
        <begin position="26"/>
        <end position="48"/>
    </location>
</feature>
<keyword evidence="2" id="KW-1003">Cell membrane</keyword>
<dbReference type="InterPro" id="IPR017452">
    <property type="entry name" value="GPCR_Rhodpsn_7TM"/>
</dbReference>
<keyword evidence="4 13" id="KW-0812">Transmembrane</keyword>
<evidence type="ECO:0000256" key="7">
    <source>
        <dbReference type="ARBA" id="ARBA00023040"/>
    </source>
</evidence>
<dbReference type="FunFam" id="1.20.1070.10:FF:000024">
    <property type="entry name" value="Olfactory receptor"/>
    <property type="match status" value="1"/>
</dbReference>
<dbReference type="GO" id="GO:0004984">
    <property type="term" value="F:olfactory receptor activity"/>
    <property type="evidence" value="ECO:0007669"/>
    <property type="project" value="InterPro"/>
</dbReference>
<protein>
    <recommendedName>
        <fullName evidence="14">G-protein coupled receptors family 1 profile domain-containing protein</fullName>
    </recommendedName>
</protein>
<evidence type="ECO:0000313" key="16">
    <source>
        <dbReference type="Proteomes" id="UP000694397"/>
    </source>
</evidence>
<name>A0A8C9TPW0_SCLFO</name>
<keyword evidence="12" id="KW-0807">Transducer</keyword>
<feature type="transmembrane region" description="Helical" evidence="13">
    <location>
        <begin position="202"/>
        <end position="226"/>
    </location>
</feature>
<evidence type="ECO:0000256" key="6">
    <source>
        <dbReference type="ARBA" id="ARBA00022989"/>
    </source>
</evidence>
<keyword evidence="11" id="KW-0325">Glycoprotein</keyword>
<dbReference type="GeneTree" id="ENSGT00950000182847"/>
<feature type="transmembrane region" description="Helical" evidence="13">
    <location>
        <begin position="98"/>
        <end position="120"/>
    </location>
</feature>
<reference evidence="15" key="3">
    <citation type="submission" date="2025-09" db="UniProtKB">
        <authorList>
            <consortium name="Ensembl"/>
        </authorList>
    </citation>
    <scope>IDENTIFICATION</scope>
</reference>
<dbReference type="PRINTS" id="PR00245">
    <property type="entry name" value="OLFACTORYR"/>
</dbReference>
<dbReference type="SUPFAM" id="SSF81321">
    <property type="entry name" value="Family A G protein-coupled receptor-like"/>
    <property type="match status" value="1"/>
</dbReference>
<feature type="transmembrane region" description="Helical" evidence="13">
    <location>
        <begin position="60"/>
        <end position="78"/>
    </location>
</feature>
<dbReference type="OrthoDB" id="9444602at2759"/>
<dbReference type="Ensembl" id="ENSSFOT00015064250.1">
    <property type="protein sequence ID" value="ENSSFOP00015056827.1"/>
    <property type="gene ID" value="ENSSFOG00015028012.1"/>
</dbReference>
<evidence type="ECO:0000256" key="9">
    <source>
        <dbReference type="ARBA" id="ARBA00023157"/>
    </source>
</evidence>
<keyword evidence="5" id="KW-0552">Olfaction</keyword>
<dbReference type="Gene3D" id="1.20.1070.10">
    <property type="entry name" value="Rhodopsin 7-helix transmembrane proteins"/>
    <property type="match status" value="1"/>
</dbReference>
<evidence type="ECO:0000256" key="8">
    <source>
        <dbReference type="ARBA" id="ARBA00023136"/>
    </source>
</evidence>
<comment type="subcellular location">
    <subcellularLocation>
        <location evidence="1">Cell membrane</location>
        <topology evidence="1">Multi-pass membrane protein</topology>
    </subcellularLocation>
</comment>
<evidence type="ECO:0000313" key="15">
    <source>
        <dbReference type="Ensembl" id="ENSSFOP00015056827.1"/>
    </source>
</evidence>
<feature type="domain" description="G-protein coupled receptors family 1 profile" evidence="14">
    <location>
        <begin position="41"/>
        <end position="293"/>
    </location>
</feature>
<evidence type="ECO:0000256" key="3">
    <source>
        <dbReference type="ARBA" id="ARBA00022606"/>
    </source>
</evidence>
<dbReference type="PROSITE" id="PS50262">
    <property type="entry name" value="G_PROTEIN_RECEP_F1_2"/>
    <property type="match status" value="1"/>
</dbReference>
<evidence type="ECO:0000256" key="12">
    <source>
        <dbReference type="ARBA" id="ARBA00023224"/>
    </source>
</evidence>
<evidence type="ECO:0000256" key="4">
    <source>
        <dbReference type="ARBA" id="ARBA00022692"/>
    </source>
</evidence>
<keyword evidence="3" id="KW-0716">Sensory transduction</keyword>
<dbReference type="PRINTS" id="PR00237">
    <property type="entry name" value="GPCRRHODOPSN"/>
</dbReference>
<keyword evidence="9" id="KW-1015">Disulfide bond</keyword>
<keyword evidence="6 13" id="KW-1133">Transmembrane helix</keyword>
<evidence type="ECO:0000259" key="14">
    <source>
        <dbReference type="PROSITE" id="PS50262"/>
    </source>
</evidence>
<dbReference type="InterPro" id="IPR052921">
    <property type="entry name" value="GPCR1_Superfamily_Member"/>
</dbReference>
<evidence type="ECO:0000256" key="10">
    <source>
        <dbReference type="ARBA" id="ARBA00023170"/>
    </source>
</evidence>
<evidence type="ECO:0000256" key="11">
    <source>
        <dbReference type="ARBA" id="ARBA00023180"/>
    </source>
</evidence>
<evidence type="ECO:0000256" key="2">
    <source>
        <dbReference type="ARBA" id="ARBA00022475"/>
    </source>
</evidence>
<dbReference type="InterPro" id="IPR000725">
    <property type="entry name" value="Olfact_rcpt"/>
</dbReference>
<accession>A0A8C9TPW0</accession>
<dbReference type="PANTHER" id="PTHR26451">
    <property type="entry name" value="G_PROTEIN_RECEP_F1_2 DOMAIN-CONTAINING PROTEIN"/>
    <property type="match status" value="1"/>
</dbReference>
<evidence type="ECO:0000256" key="1">
    <source>
        <dbReference type="ARBA" id="ARBA00004651"/>
    </source>
</evidence>
<reference evidence="15 16" key="1">
    <citation type="submission" date="2019-04" db="EMBL/GenBank/DDBJ databases">
        <authorList>
            <consortium name="Wellcome Sanger Institute Data Sharing"/>
        </authorList>
    </citation>
    <scope>NUCLEOTIDE SEQUENCE [LARGE SCALE GENOMIC DNA]</scope>
</reference>
<evidence type="ECO:0000256" key="5">
    <source>
        <dbReference type="ARBA" id="ARBA00022725"/>
    </source>
</evidence>
<evidence type="ECO:0000256" key="13">
    <source>
        <dbReference type="SAM" id="Phobius"/>
    </source>
</evidence>
<sequence length="344" mass="39645">MESNISFSHPVGFWIMGFQSLLDTNYYFVFLAFVYIGTLLGNFFLMMVIWQSEALHTPKYLVVFSLSVVDVSHSTALIPKCINQFLFDSRFVRYDLCLTQMFFVHYFYAIESFSLVIMAFERLVSICFPLRSDAIITNIRMFGIIAFFWALTLAIQVASLVLINRLSFCKPVPSVMSYFCDHGPVFKMACSDYTPNWELATVFMIAVIFVPLAFILMSYVCIIVAVSRITSAEGRWKTFKTCSAHLILVAIFFIPFLVIYTIAWIYVKIDINTRILNTSLSAVLPPLLNPIIYTLKTEEVLEKFLRKRSQTSQKKYTYCDSAERENGKLSPWWCPVTRLVLLCT</sequence>
<feature type="transmembrane region" description="Helical" evidence="13">
    <location>
        <begin position="141"/>
        <end position="163"/>
    </location>
</feature>
<dbReference type="InterPro" id="IPR000276">
    <property type="entry name" value="GPCR_Rhodpsn"/>
</dbReference>
<keyword evidence="7" id="KW-0297">G-protein coupled receptor</keyword>
<organism evidence="15 16">
    <name type="scientific">Scleropages formosus</name>
    <name type="common">Asian bonytongue</name>
    <name type="synonym">Osteoglossum formosum</name>
    <dbReference type="NCBI Taxonomy" id="113540"/>
    <lineage>
        <taxon>Eukaryota</taxon>
        <taxon>Metazoa</taxon>
        <taxon>Chordata</taxon>
        <taxon>Craniata</taxon>
        <taxon>Vertebrata</taxon>
        <taxon>Euteleostomi</taxon>
        <taxon>Actinopterygii</taxon>
        <taxon>Neopterygii</taxon>
        <taxon>Teleostei</taxon>
        <taxon>Osteoglossocephala</taxon>
        <taxon>Osteoglossomorpha</taxon>
        <taxon>Osteoglossiformes</taxon>
        <taxon>Osteoglossidae</taxon>
        <taxon>Scleropages</taxon>
    </lineage>
</organism>
<dbReference type="Pfam" id="PF13853">
    <property type="entry name" value="7tm_4"/>
    <property type="match status" value="1"/>
</dbReference>
<proteinExistence type="predicted"/>
<keyword evidence="10" id="KW-0675">Receptor</keyword>
<dbReference type="GO" id="GO:0005886">
    <property type="term" value="C:plasma membrane"/>
    <property type="evidence" value="ECO:0007669"/>
    <property type="project" value="UniProtKB-SubCell"/>
</dbReference>
<dbReference type="Proteomes" id="UP000694397">
    <property type="component" value="Chromosome 4"/>
</dbReference>
<keyword evidence="16" id="KW-1185">Reference proteome</keyword>
<feature type="transmembrane region" description="Helical" evidence="13">
    <location>
        <begin position="246"/>
        <end position="267"/>
    </location>
</feature>
<keyword evidence="8 13" id="KW-0472">Membrane</keyword>
<dbReference type="GO" id="GO:0004930">
    <property type="term" value="F:G protein-coupled receptor activity"/>
    <property type="evidence" value="ECO:0007669"/>
    <property type="project" value="UniProtKB-KW"/>
</dbReference>